<comment type="caution">
    <text evidence="2">The sequence shown here is derived from an EMBL/GenBank/DDBJ whole genome shotgun (WGS) entry which is preliminary data.</text>
</comment>
<name>A0A8T1UW08_9STRA</name>
<sequence length="399" mass="43866">CTGRGGFPIAVCPRLTWSFSSTGCWSPTEYSVGDLVLVITILCCCHIFEVCLVVLLCANGVRSALTVSTSVTSSLTFLNACFLVMIGSKGLHDFALINLHPQSAKAKGLCWPTNERMKEIIYYGSKVESWVKAIHIAQSTILASLLVIPSMRSCEDLKTALDQVELCYEEAVSCDHLLMGQLYEVSLYVHELYVEAVASSPFHRIGFPTKDMAELTGVLQRRKDRQLLLSTRTRRVLNKLNIARSWPRRARPYAPENTGWNRARIAVGVQKFLDAESDSHQSASVLAATDWKAVNSVFSLKCPDTNDSELLISVLAWSESLDLVRWCTIQDPSSVGISQEQYFSLKNARQYGIQGGIVSCGDADSGFAILQALSIPSTDPEPQLPTSDALRGLQSYCPG</sequence>
<evidence type="ECO:0000313" key="2">
    <source>
        <dbReference type="EMBL" id="KAG6971607.1"/>
    </source>
</evidence>
<accession>A0A8T1UW08</accession>
<gene>
    <name evidence="2" type="ORF">JG687_00001929</name>
</gene>
<keyword evidence="1" id="KW-0472">Membrane</keyword>
<dbReference type="Proteomes" id="UP000688947">
    <property type="component" value="Unassembled WGS sequence"/>
</dbReference>
<dbReference type="VEuPathDB" id="FungiDB:PC110_g7923"/>
<organism evidence="2 3">
    <name type="scientific">Phytophthora cactorum</name>
    <dbReference type="NCBI Taxonomy" id="29920"/>
    <lineage>
        <taxon>Eukaryota</taxon>
        <taxon>Sar</taxon>
        <taxon>Stramenopiles</taxon>
        <taxon>Oomycota</taxon>
        <taxon>Peronosporomycetes</taxon>
        <taxon>Peronosporales</taxon>
        <taxon>Peronosporaceae</taxon>
        <taxon>Phytophthora</taxon>
    </lineage>
</organism>
<feature type="non-terminal residue" evidence="2">
    <location>
        <position position="399"/>
    </location>
</feature>
<keyword evidence="1" id="KW-1133">Transmembrane helix</keyword>
<evidence type="ECO:0000313" key="3">
    <source>
        <dbReference type="Proteomes" id="UP000688947"/>
    </source>
</evidence>
<feature type="transmembrane region" description="Helical" evidence="1">
    <location>
        <begin position="65"/>
        <end position="86"/>
    </location>
</feature>
<keyword evidence="1" id="KW-0812">Transmembrane</keyword>
<protein>
    <submittedName>
        <fullName evidence="2">Uncharacterized protein</fullName>
    </submittedName>
</protein>
<dbReference type="EMBL" id="JAENGZ010000049">
    <property type="protein sequence ID" value="KAG6971607.1"/>
    <property type="molecule type" value="Genomic_DNA"/>
</dbReference>
<reference evidence="2" key="1">
    <citation type="submission" date="2021-01" db="EMBL/GenBank/DDBJ databases">
        <title>Phytophthora aleatoria, a newly-described species from Pinus radiata is distinct from Phytophthora cactorum isolates based on comparative genomics.</title>
        <authorList>
            <person name="Mcdougal R."/>
            <person name="Panda P."/>
            <person name="Williams N."/>
            <person name="Studholme D.J."/>
        </authorList>
    </citation>
    <scope>NUCLEOTIDE SEQUENCE</scope>
    <source>
        <strain evidence="2">NZFS 3830</strain>
    </source>
</reference>
<dbReference type="OrthoDB" id="195226at2759"/>
<evidence type="ECO:0000256" key="1">
    <source>
        <dbReference type="SAM" id="Phobius"/>
    </source>
</evidence>
<dbReference type="AlphaFoldDB" id="A0A8T1UW08"/>
<proteinExistence type="predicted"/>
<feature type="transmembrane region" description="Helical" evidence="1">
    <location>
        <begin position="35"/>
        <end position="58"/>
    </location>
</feature>